<evidence type="ECO:0000313" key="1">
    <source>
        <dbReference type="EMBL" id="KAH7838519.1"/>
    </source>
</evidence>
<dbReference type="EMBL" id="CM037156">
    <property type="protein sequence ID" value="KAH7838519.1"/>
    <property type="molecule type" value="Genomic_DNA"/>
</dbReference>
<accession>A0ACB7XCU9</accession>
<evidence type="ECO:0000313" key="2">
    <source>
        <dbReference type="Proteomes" id="UP000828048"/>
    </source>
</evidence>
<reference evidence="1 2" key="1">
    <citation type="journal article" date="2021" name="Hortic Res">
        <title>High-quality reference genome and annotation aids understanding of berry development for evergreen blueberry (Vaccinium darrowii).</title>
        <authorList>
            <person name="Yu J."/>
            <person name="Hulse-Kemp A.M."/>
            <person name="Babiker E."/>
            <person name="Staton M."/>
        </authorList>
    </citation>
    <scope>NUCLEOTIDE SEQUENCE [LARGE SCALE GENOMIC DNA]</scope>
    <source>
        <strain evidence="2">cv. NJ 8807/NJ 8810</strain>
        <tissue evidence="1">Young leaf</tissue>
    </source>
</reference>
<name>A0ACB7XCU9_9ERIC</name>
<protein>
    <submittedName>
        <fullName evidence="1">Uncharacterized protein</fullName>
    </submittedName>
</protein>
<keyword evidence="2" id="KW-1185">Reference proteome</keyword>
<dbReference type="Proteomes" id="UP000828048">
    <property type="component" value="Chromosome 6"/>
</dbReference>
<comment type="caution">
    <text evidence="1">The sequence shown here is derived from an EMBL/GenBank/DDBJ whole genome shotgun (WGS) entry which is preliminary data.</text>
</comment>
<organism evidence="1 2">
    <name type="scientific">Vaccinium darrowii</name>
    <dbReference type="NCBI Taxonomy" id="229202"/>
    <lineage>
        <taxon>Eukaryota</taxon>
        <taxon>Viridiplantae</taxon>
        <taxon>Streptophyta</taxon>
        <taxon>Embryophyta</taxon>
        <taxon>Tracheophyta</taxon>
        <taxon>Spermatophyta</taxon>
        <taxon>Magnoliopsida</taxon>
        <taxon>eudicotyledons</taxon>
        <taxon>Gunneridae</taxon>
        <taxon>Pentapetalae</taxon>
        <taxon>asterids</taxon>
        <taxon>Ericales</taxon>
        <taxon>Ericaceae</taxon>
        <taxon>Vaccinioideae</taxon>
        <taxon>Vaccinieae</taxon>
        <taxon>Vaccinium</taxon>
    </lineage>
</organism>
<gene>
    <name evidence="1" type="ORF">Vadar_027578</name>
</gene>
<proteinExistence type="predicted"/>
<sequence length="131" mass="14525">MCLARDRDSANPFRVATMRGKVKILDVLFQANPHAARARIIDLVLNKTKIDVNATNAIKQTAMDIHFLRQGTEPEGADRDIEDLLLKFHAKREKDTIDPKWITDQRNALIIVAVLLATIAFQAGVTPPGGV</sequence>